<feature type="coiled-coil region" evidence="1">
    <location>
        <begin position="84"/>
        <end position="183"/>
    </location>
</feature>
<protein>
    <submittedName>
        <fullName evidence="2">Uncharacterized protein</fullName>
    </submittedName>
</protein>
<proteinExistence type="predicted"/>
<gene>
    <name evidence="2" type="ORF">CCMP2556_LOCUS29747</name>
</gene>
<feature type="non-terminal residue" evidence="2">
    <location>
        <position position="1"/>
    </location>
</feature>
<comment type="caution">
    <text evidence="2">The sequence shown here is derived from an EMBL/GenBank/DDBJ whole genome shotgun (WGS) entry which is preliminary data.</text>
</comment>
<organism evidence="2 3">
    <name type="scientific">Durusdinium trenchii</name>
    <dbReference type="NCBI Taxonomy" id="1381693"/>
    <lineage>
        <taxon>Eukaryota</taxon>
        <taxon>Sar</taxon>
        <taxon>Alveolata</taxon>
        <taxon>Dinophyceae</taxon>
        <taxon>Suessiales</taxon>
        <taxon>Symbiodiniaceae</taxon>
        <taxon>Durusdinium</taxon>
    </lineage>
</organism>
<dbReference type="Proteomes" id="UP001642484">
    <property type="component" value="Unassembled WGS sequence"/>
</dbReference>
<dbReference type="EMBL" id="CAXAMN010021520">
    <property type="protein sequence ID" value="CAK9060466.1"/>
    <property type="molecule type" value="Genomic_DNA"/>
</dbReference>
<accession>A0ABP0N9R1</accession>
<keyword evidence="3" id="KW-1185">Reference proteome</keyword>
<evidence type="ECO:0000313" key="2">
    <source>
        <dbReference type="EMBL" id="CAK9060466.1"/>
    </source>
</evidence>
<name>A0ABP0N9R1_9DINO</name>
<evidence type="ECO:0000313" key="3">
    <source>
        <dbReference type="Proteomes" id="UP001642484"/>
    </source>
</evidence>
<evidence type="ECO:0000256" key="1">
    <source>
        <dbReference type="SAM" id="Coils"/>
    </source>
</evidence>
<sequence>SETPATKAFAANASDASTANAVLPKLHLCGRARNLSRELRLAKKNPKLQEVRQAQEDIMAKDYEAKRTWDESTKFLAIGGQATMDVASKEMALAKSEADLAKAKELLSQANESSGAHLRRAVHLAERKVVQDRCAVQKAQELKQIDAQRKELQQEREKNEQQMREALGKVKALNNELSRAQCDLRAPFIAVRFKDKQFPESGYLGALEDALDTEWFHFR</sequence>
<reference evidence="2 3" key="1">
    <citation type="submission" date="2024-02" db="EMBL/GenBank/DDBJ databases">
        <authorList>
            <person name="Chen Y."/>
            <person name="Shah S."/>
            <person name="Dougan E. K."/>
            <person name="Thang M."/>
            <person name="Chan C."/>
        </authorList>
    </citation>
    <scope>NUCLEOTIDE SEQUENCE [LARGE SCALE GENOMIC DNA]</scope>
</reference>
<keyword evidence="1" id="KW-0175">Coiled coil</keyword>